<dbReference type="Proteomes" id="UP000688137">
    <property type="component" value="Unassembled WGS sequence"/>
</dbReference>
<gene>
    <name evidence="1" type="ORF">PPRIM_AZ9-3.1.T0360107</name>
</gene>
<keyword evidence="2" id="KW-1185">Reference proteome</keyword>
<name>A0A8S1LBJ5_PARPR</name>
<evidence type="ECO:0000313" key="2">
    <source>
        <dbReference type="Proteomes" id="UP000688137"/>
    </source>
</evidence>
<evidence type="ECO:0000313" key="1">
    <source>
        <dbReference type="EMBL" id="CAD8064399.1"/>
    </source>
</evidence>
<dbReference type="AlphaFoldDB" id="A0A8S1LBJ5"/>
<protein>
    <submittedName>
        <fullName evidence="1">Uncharacterized protein</fullName>
    </submittedName>
</protein>
<organism evidence="1 2">
    <name type="scientific">Paramecium primaurelia</name>
    <dbReference type="NCBI Taxonomy" id="5886"/>
    <lineage>
        <taxon>Eukaryota</taxon>
        <taxon>Sar</taxon>
        <taxon>Alveolata</taxon>
        <taxon>Ciliophora</taxon>
        <taxon>Intramacronucleata</taxon>
        <taxon>Oligohymenophorea</taxon>
        <taxon>Peniculida</taxon>
        <taxon>Parameciidae</taxon>
        <taxon>Paramecium</taxon>
    </lineage>
</organism>
<sequence>MNNIQVFLKEGEGIIEIMIKRKFKQYNVEKYKRKNLKFKHQQEFAVIRFRLGKQKITILKRSVIDMFMTQL</sequence>
<proteinExistence type="predicted"/>
<dbReference type="EMBL" id="CAJJDM010000035">
    <property type="protein sequence ID" value="CAD8064399.1"/>
    <property type="molecule type" value="Genomic_DNA"/>
</dbReference>
<accession>A0A8S1LBJ5</accession>
<comment type="caution">
    <text evidence="1">The sequence shown here is derived from an EMBL/GenBank/DDBJ whole genome shotgun (WGS) entry which is preliminary data.</text>
</comment>
<reference evidence="1" key="1">
    <citation type="submission" date="2021-01" db="EMBL/GenBank/DDBJ databases">
        <authorList>
            <consortium name="Genoscope - CEA"/>
            <person name="William W."/>
        </authorList>
    </citation>
    <scope>NUCLEOTIDE SEQUENCE</scope>
</reference>